<evidence type="ECO:0000256" key="3">
    <source>
        <dbReference type="ARBA" id="ARBA00022777"/>
    </source>
</evidence>
<protein>
    <submittedName>
        <fullName evidence="6">Serine/threonine protein kinase</fullName>
    </submittedName>
</protein>
<evidence type="ECO:0000256" key="4">
    <source>
        <dbReference type="ARBA" id="ARBA00022840"/>
    </source>
</evidence>
<gene>
    <name evidence="6" type="ORF">C7383_114105</name>
</gene>
<keyword evidence="1" id="KW-0808">Transferase</keyword>
<evidence type="ECO:0000259" key="5">
    <source>
        <dbReference type="PROSITE" id="PS50011"/>
    </source>
</evidence>
<sequence length="522" mass="60148">MEYKIDDLKNIARLFAGLGSVDLPESIKIDETALYECCYDMGWETSILDNNNYSIEILSSFFCQLADEEKLVEFIDYYFNKYIENRVTDLTVAGYSIFQLKDRILTSLNALWSISNQEFGIDNSKFSLKFVDFKEYDKMGEGGFCTVYRCPTDESRVYKVLNISEKADAGSVHRFKREYEIMSEQNDSGYTLNVFDYDSQALRYSMEKASISLETYIEKKTLSDEEKDEIVIRCAESMRYLHNKGVIHRDFHPGNILLGCSGEWMITDFGLAKDISSKYSHQTTTTHAVGRAWFTDPTQLFALKDGNFRTDMFSLAKTIDYIMDGNMSGAPHKYSSIVYKATASNPDSRYENINEMCEDLAAICDRSDYESPEEIAEKLLVEYTKGGQLDVIRLIDFFNRDIDGKLMWHLIIKFGQDISVPFINVIEVSFEVALREIRRASSEMQESSHSWDDYDIIAYWAIEIIKSRNNRNDEISIEAAKIIEYVASNVGRFKIKSVSNILKRNAKIDGHIRAQLSYHEGY</sequence>
<name>A0AB73SZU5_9FIRM</name>
<dbReference type="RefSeq" id="WP_109747995.1">
    <property type="nucleotide sequence ID" value="NZ_JANKBI010000014.1"/>
</dbReference>
<keyword evidence="2" id="KW-0547">Nucleotide-binding</keyword>
<dbReference type="Gene3D" id="1.10.510.10">
    <property type="entry name" value="Transferase(Phosphotransferase) domain 1"/>
    <property type="match status" value="1"/>
</dbReference>
<dbReference type="PROSITE" id="PS50011">
    <property type="entry name" value="PROTEIN_KINASE_DOM"/>
    <property type="match status" value="1"/>
</dbReference>
<evidence type="ECO:0000313" key="7">
    <source>
        <dbReference type="Proteomes" id="UP000245412"/>
    </source>
</evidence>
<dbReference type="AlphaFoldDB" id="A0AB73SZU5"/>
<dbReference type="Proteomes" id="UP000245412">
    <property type="component" value="Unassembled WGS sequence"/>
</dbReference>
<proteinExistence type="predicted"/>
<accession>A0AB73SZU5</accession>
<dbReference type="Pfam" id="PF00069">
    <property type="entry name" value="Pkinase"/>
    <property type="match status" value="1"/>
</dbReference>
<dbReference type="PANTHER" id="PTHR43289:SF33">
    <property type="entry name" value="SERINE_THREONINE KINASE 31"/>
    <property type="match status" value="1"/>
</dbReference>
<feature type="domain" description="Protein kinase" evidence="5">
    <location>
        <begin position="133"/>
        <end position="384"/>
    </location>
</feature>
<evidence type="ECO:0000256" key="2">
    <source>
        <dbReference type="ARBA" id="ARBA00022741"/>
    </source>
</evidence>
<dbReference type="PANTHER" id="PTHR43289">
    <property type="entry name" value="MITOGEN-ACTIVATED PROTEIN KINASE KINASE KINASE 20-RELATED"/>
    <property type="match status" value="1"/>
</dbReference>
<dbReference type="InterPro" id="IPR000719">
    <property type="entry name" value="Prot_kinase_dom"/>
</dbReference>
<dbReference type="EMBL" id="QGGY01000014">
    <property type="protein sequence ID" value="PWJ73136.1"/>
    <property type="molecule type" value="Genomic_DNA"/>
</dbReference>
<evidence type="ECO:0000313" key="6">
    <source>
        <dbReference type="EMBL" id="PWJ73136.1"/>
    </source>
</evidence>
<dbReference type="GO" id="GO:0005524">
    <property type="term" value="F:ATP binding"/>
    <property type="evidence" value="ECO:0007669"/>
    <property type="project" value="UniProtKB-KW"/>
</dbReference>
<evidence type="ECO:0000256" key="1">
    <source>
        <dbReference type="ARBA" id="ARBA00022679"/>
    </source>
</evidence>
<keyword evidence="7" id="KW-1185">Reference proteome</keyword>
<keyword evidence="4" id="KW-0067">ATP-binding</keyword>
<keyword evidence="6" id="KW-0723">Serine/threonine-protein kinase</keyword>
<dbReference type="GO" id="GO:0004674">
    <property type="term" value="F:protein serine/threonine kinase activity"/>
    <property type="evidence" value="ECO:0007669"/>
    <property type="project" value="UniProtKB-KW"/>
</dbReference>
<comment type="caution">
    <text evidence="6">The sequence shown here is derived from an EMBL/GenBank/DDBJ whole genome shotgun (WGS) entry which is preliminary data.</text>
</comment>
<reference evidence="6 7" key="1">
    <citation type="submission" date="2018-05" db="EMBL/GenBank/DDBJ databases">
        <authorList>
            <person name="Goeker M."/>
            <person name="Huntemann M."/>
            <person name="Clum A."/>
            <person name="Pillay M."/>
            <person name="Palaniappan K."/>
            <person name="Varghese N."/>
            <person name="Mikhailova N."/>
            <person name="Stamatis D."/>
            <person name="Reddy T."/>
            <person name="Daum C."/>
            <person name="Shapiro N."/>
            <person name="Ivanova N."/>
            <person name="Kyrpides N."/>
            <person name="Woyke T."/>
        </authorList>
    </citation>
    <scope>NUCLEOTIDE SEQUENCE [LARGE SCALE GENOMIC DNA]</scope>
    <source>
        <strain evidence="6 7">DSM 26524</strain>
    </source>
</reference>
<organism evidence="6 7">
    <name type="scientific">Murimonas intestini</name>
    <dbReference type="NCBI Taxonomy" id="1337051"/>
    <lineage>
        <taxon>Bacteria</taxon>
        <taxon>Bacillati</taxon>
        <taxon>Bacillota</taxon>
        <taxon>Clostridia</taxon>
        <taxon>Lachnospirales</taxon>
        <taxon>Lachnospiraceae</taxon>
        <taxon>Murimonas</taxon>
    </lineage>
</organism>
<dbReference type="InterPro" id="IPR011009">
    <property type="entry name" value="Kinase-like_dom_sf"/>
</dbReference>
<keyword evidence="3 6" id="KW-0418">Kinase</keyword>
<dbReference type="SUPFAM" id="SSF56112">
    <property type="entry name" value="Protein kinase-like (PK-like)"/>
    <property type="match status" value="1"/>
</dbReference>